<gene>
    <name evidence="6" type="ORF">PM10SUCC1_10840</name>
</gene>
<feature type="transmembrane region" description="Helical" evidence="5">
    <location>
        <begin position="6"/>
        <end position="39"/>
    </location>
</feature>
<dbReference type="Proteomes" id="UP001144471">
    <property type="component" value="Unassembled WGS sequence"/>
</dbReference>
<evidence type="ECO:0000256" key="5">
    <source>
        <dbReference type="SAM" id="Phobius"/>
    </source>
</evidence>
<accession>A0A9W6GK08</accession>
<name>A0A9W6GK08_9FUSO</name>
<dbReference type="GO" id="GO:0016020">
    <property type="term" value="C:membrane"/>
    <property type="evidence" value="ECO:0007669"/>
    <property type="project" value="UniProtKB-SubCell"/>
</dbReference>
<evidence type="ECO:0000256" key="2">
    <source>
        <dbReference type="ARBA" id="ARBA00022692"/>
    </source>
</evidence>
<dbReference type="InterPro" id="IPR003825">
    <property type="entry name" value="Colicin-V_CvpA"/>
</dbReference>
<protein>
    <recommendedName>
        <fullName evidence="8">Membrane protein required for colicin V production</fullName>
    </recommendedName>
</protein>
<keyword evidence="7" id="KW-1185">Reference proteome</keyword>
<reference evidence="6" key="1">
    <citation type="submission" date="2022-12" db="EMBL/GenBank/DDBJ databases">
        <title>Reference genome sequencing for broad-spectrum identification of bacterial and archaeal isolates by mass spectrometry.</title>
        <authorList>
            <person name="Sekiguchi Y."/>
            <person name="Tourlousse D.M."/>
        </authorList>
    </citation>
    <scope>NUCLEOTIDE SEQUENCE</scope>
    <source>
        <strain evidence="6">10succ1</strain>
    </source>
</reference>
<proteinExistence type="predicted"/>
<dbReference type="RefSeq" id="WP_281834140.1">
    <property type="nucleotide sequence ID" value="NZ_BSDY01000004.1"/>
</dbReference>
<dbReference type="PANTHER" id="PTHR37306:SF1">
    <property type="entry name" value="COLICIN V PRODUCTION PROTEIN"/>
    <property type="match status" value="1"/>
</dbReference>
<dbReference type="PANTHER" id="PTHR37306">
    <property type="entry name" value="COLICIN V PRODUCTION PROTEIN"/>
    <property type="match status" value="1"/>
</dbReference>
<dbReference type="GO" id="GO:0009403">
    <property type="term" value="P:toxin biosynthetic process"/>
    <property type="evidence" value="ECO:0007669"/>
    <property type="project" value="InterPro"/>
</dbReference>
<evidence type="ECO:0000256" key="3">
    <source>
        <dbReference type="ARBA" id="ARBA00022989"/>
    </source>
</evidence>
<evidence type="ECO:0000256" key="1">
    <source>
        <dbReference type="ARBA" id="ARBA00004141"/>
    </source>
</evidence>
<evidence type="ECO:0008006" key="8">
    <source>
        <dbReference type="Google" id="ProtNLM"/>
    </source>
</evidence>
<feature type="transmembrane region" description="Helical" evidence="5">
    <location>
        <begin position="60"/>
        <end position="82"/>
    </location>
</feature>
<comment type="subcellular location">
    <subcellularLocation>
        <location evidence="1">Membrane</location>
        <topology evidence="1">Multi-pass membrane protein</topology>
    </subcellularLocation>
</comment>
<evidence type="ECO:0000313" key="6">
    <source>
        <dbReference type="EMBL" id="GLI55570.1"/>
    </source>
</evidence>
<evidence type="ECO:0000256" key="4">
    <source>
        <dbReference type="ARBA" id="ARBA00023136"/>
    </source>
</evidence>
<organism evidence="6 7">
    <name type="scientific">Propionigenium maris DSM 9537</name>
    <dbReference type="NCBI Taxonomy" id="1123000"/>
    <lineage>
        <taxon>Bacteria</taxon>
        <taxon>Fusobacteriati</taxon>
        <taxon>Fusobacteriota</taxon>
        <taxon>Fusobacteriia</taxon>
        <taxon>Fusobacteriales</taxon>
        <taxon>Fusobacteriaceae</taxon>
        <taxon>Propionigenium</taxon>
    </lineage>
</organism>
<dbReference type="EMBL" id="BSDY01000004">
    <property type="protein sequence ID" value="GLI55570.1"/>
    <property type="molecule type" value="Genomic_DNA"/>
</dbReference>
<keyword evidence="3 5" id="KW-1133">Transmembrane helix</keyword>
<keyword evidence="4 5" id="KW-0472">Membrane</keyword>
<dbReference type="AlphaFoldDB" id="A0A9W6GK08"/>
<feature type="transmembrane region" description="Helical" evidence="5">
    <location>
        <begin position="97"/>
        <end position="121"/>
    </location>
</feature>
<evidence type="ECO:0000313" key="7">
    <source>
        <dbReference type="Proteomes" id="UP001144471"/>
    </source>
</evidence>
<sequence>MYLDILVGVILLFTILKGYSSGFFVGAISLFSIVVNVVIAKLATPKVMELLKIDGKEGTYYLFYALIFLGLYFLIGLLLALLKSFIKDSMRSGTDRFMGILLGFLKGVAISFILLLFYNLLGENFHNIKRYGEGSKANVAFKRAIPYVRDYFPERIGDRIESRKYRENVEKYLDNILKESGE</sequence>
<keyword evidence="2 5" id="KW-0812">Transmembrane</keyword>
<dbReference type="Pfam" id="PF02674">
    <property type="entry name" value="Colicin_V"/>
    <property type="match status" value="1"/>
</dbReference>
<comment type="caution">
    <text evidence="6">The sequence shown here is derived from an EMBL/GenBank/DDBJ whole genome shotgun (WGS) entry which is preliminary data.</text>
</comment>